<gene>
    <name evidence="1" type="ORF">CES85_1714</name>
</gene>
<sequence length="53" mass="6025">MIDLHRWQDQITGTGHGPVLRTFYVALAHESQQKLCSFAINSGFSRECVAEKF</sequence>
<dbReference type="EMBL" id="CP022604">
    <property type="protein sequence ID" value="ASV86825.1"/>
    <property type="molecule type" value="Genomic_DNA"/>
</dbReference>
<organism evidence="1 2">
    <name type="scientific">Ochrobactrum quorumnocens</name>
    <dbReference type="NCBI Taxonomy" id="271865"/>
    <lineage>
        <taxon>Bacteria</taxon>
        <taxon>Pseudomonadati</taxon>
        <taxon>Pseudomonadota</taxon>
        <taxon>Alphaproteobacteria</taxon>
        <taxon>Hyphomicrobiales</taxon>
        <taxon>Brucellaceae</taxon>
        <taxon>Brucella/Ochrobactrum group</taxon>
        <taxon>Ochrobactrum</taxon>
    </lineage>
</organism>
<accession>A0A248UJB1</accession>
<dbReference type="AlphaFoldDB" id="A0A248UJB1"/>
<evidence type="ECO:0000313" key="2">
    <source>
        <dbReference type="Proteomes" id="UP000215256"/>
    </source>
</evidence>
<protein>
    <submittedName>
        <fullName evidence="1">Uncharacterized protein</fullName>
    </submittedName>
</protein>
<evidence type="ECO:0000313" key="1">
    <source>
        <dbReference type="EMBL" id="ASV86825.1"/>
    </source>
</evidence>
<proteinExistence type="predicted"/>
<dbReference type="KEGG" id="och:CES85_1714"/>
<name>A0A248UJB1_9HYPH</name>
<reference evidence="1 2" key="1">
    <citation type="submission" date="2017-07" db="EMBL/GenBank/DDBJ databases">
        <title>Phylogenetic study on the rhizospheric bacterium Ochrobactrum sp. A44.</title>
        <authorList>
            <person name="Krzyzanowska D.M."/>
            <person name="Ossowicki A."/>
            <person name="Rajewska M."/>
            <person name="Maciag T."/>
            <person name="Kaczynski Z."/>
            <person name="Czerwicka M."/>
            <person name="Jafra S."/>
        </authorList>
    </citation>
    <scope>NUCLEOTIDE SEQUENCE [LARGE SCALE GENOMIC DNA]</scope>
    <source>
        <strain evidence="1 2">A44</strain>
    </source>
</reference>
<dbReference type="Proteomes" id="UP000215256">
    <property type="component" value="Chromosome 1"/>
</dbReference>